<gene>
    <name evidence="1" type="ORF">H9875_08420</name>
</gene>
<reference evidence="1" key="2">
    <citation type="submission" date="2021-04" db="EMBL/GenBank/DDBJ databases">
        <authorList>
            <person name="Gilroy R."/>
        </authorList>
    </citation>
    <scope>NUCLEOTIDE SEQUENCE</scope>
    <source>
        <strain evidence="1">CHK173-259</strain>
    </source>
</reference>
<evidence type="ECO:0000313" key="1">
    <source>
        <dbReference type="EMBL" id="HIW72632.1"/>
    </source>
</evidence>
<dbReference type="EMBL" id="DXGJ01000065">
    <property type="protein sequence ID" value="HIW72632.1"/>
    <property type="molecule type" value="Genomic_DNA"/>
</dbReference>
<dbReference type="Proteomes" id="UP000886822">
    <property type="component" value="Unassembled WGS sequence"/>
</dbReference>
<comment type="caution">
    <text evidence="1">The sequence shown here is derived from an EMBL/GenBank/DDBJ whole genome shotgun (WGS) entry which is preliminary data.</text>
</comment>
<dbReference type="Gene3D" id="1.10.246.150">
    <property type="match status" value="1"/>
</dbReference>
<sequence>MADDETIKKLMVRLGADDSDKDLITTLYEDATVVVLDFTHRDVLTGGMPTYAKQLAVVYFNRLDTEGESARTEGNVVRSFVTDIPESIQRPLRRYRVAKWSDL</sequence>
<dbReference type="CDD" id="cd08055">
    <property type="entry name" value="gp15"/>
    <property type="match status" value="1"/>
</dbReference>
<protein>
    <submittedName>
        <fullName evidence="1">Phage head-tail connector protein</fullName>
    </submittedName>
</protein>
<accession>A0A9D1QSR1</accession>
<dbReference type="Pfam" id="PF05135">
    <property type="entry name" value="Phage_connect_1"/>
    <property type="match status" value="1"/>
</dbReference>
<dbReference type="InterPro" id="IPR053746">
    <property type="entry name" value="Viral_HT_Connector_Assembly"/>
</dbReference>
<proteinExistence type="predicted"/>
<reference evidence="1" key="1">
    <citation type="journal article" date="2021" name="PeerJ">
        <title>Extensive microbial diversity within the chicken gut microbiome revealed by metagenomics and culture.</title>
        <authorList>
            <person name="Gilroy R."/>
            <person name="Ravi A."/>
            <person name="Getino M."/>
            <person name="Pursley I."/>
            <person name="Horton D.L."/>
            <person name="Alikhan N.F."/>
            <person name="Baker D."/>
            <person name="Gharbi K."/>
            <person name="Hall N."/>
            <person name="Watson M."/>
            <person name="Adriaenssens E.M."/>
            <person name="Foster-Nyarko E."/>
            <person name="Jarju S."/>
            <person name="Secka A."/>
            <person name="Antonio M."/>
            <person name="Oren A."/>
            <person name="Chaudhuri R.R."/>
            <person name="La Ragione R."/>
            <person name="Hildebrand F."/>
            <person name="Pallen M.J."/>
        </authorList>
    </citation>
    <scope>NUCLEOTIDE SEQUENCE</scope>
    <source>
        <strain evidence="1">CHK173-259</strain>
    </source>
</reference>
<dbReference type="AlphaFoldDB" id="A0A9D1QSR1"/>
<name>A0A9D1QSR1_9LACO</name>
<dbReference type="InterPro" id="IPR021146">
    <property type="entry name" value="Phage_gp6-like_head-tail"/>
</dbReference>
<organism evidence="1 2">
    <name type="scientific">Candidatus Levilactobacillus faecigallinarum</name>
    <dbReference type="NCBI Taxonomy" id="2838638"/>
    <lineage>
        <taxon>Bacteria</taxon>
        <taxon>Bacillati</taxon>
        <taxon>Bacillota</taxon>
        <taxon>Bacilli</taxon>
        <taxon>Lactobacillales</taxon>
        <taxon>Lactobacillaceae</taxon>
        <taxon>Levilactobacillus</taxon>
    </lineage>
</organism>
<evidence type="ECO:0000313" key="2">
    <source>
        <dbReference type="Proteomes" id="UP000886822"/>
    </source>
</evidence>